<organism evidence="13">
    <name type="scientific">Metamycoplasma salivarium</name>
    <name type="common">Mycoplasma salivarium</name>
    <dbReference type="NCBI Taxonomy" id="2124"/>
    <lineage>
        <taxon>Bacteria</taxon>
        <taxon>Bacillati</taxon>
        <taxon>Mycoplasmatota</taxon>
        <taxon>Mycoplasmoidales</taxon>
        <taxon>Metamycoplasmataceae</taxon>
        <taxon>Metamycoplasma</taxon>
    </lineage>
</organism>
<name>A0A448ZYJ6_METSV</name>
<comment type="similarity">
    <text evidence="2">Belongs to the RibF family.</text>
</comment>
<evidence type="ECO:0000259" key="12">
    <source>
        <dbReference type="Pfam" id="PF06574"/>
    </source>
</evidence>
<evidence type="ECO:0000256" key="6">
    <source>
        <dbReference type="ARBA" id="ARBA00022679"/>
    </source>
</evidence>
<dbReference type="PANTHER" id="PTHR22749:SF6">
    <property type="entry name" value="RIBOFLAVIN KINASE"/>
    <property type="match status" value="1"/>
</dbReference>
<keyword evidence="7" id="KW-0548">Nucleotidyltransferase</keyword>
<dbReference type="InterPro" id="IPR015864">
    <property type="entry name" value="FAD_synthase"/>
</dbReference>
<keyword evidence="13" id="KW-0614">Plasmid</keyword>
<dbReference type="NCBIfam" id="NF045965">
    <property type="entry name" value="RibF_rel"/>
    <property type="match status" value="1"/>
</dbReference>
<dbReference type="GO" id="GO:0005524">
    <property type="term" value="F:ATP binding"/>
    <property type="evidence" value="ECO:0007669"/>
    <property type="project" value="UniProtKB-KW"/>
</dbReference>
<dbReference type="PANTHER" id="PTHR22749">
    <property type="entry name" value="RIBOFLAVIN KINASE/FMN ADENYLYLTRANSFERASE"/>
    <property type="match status" value="1"/>
</dbReference>
<proteinExistence type="inferred from homology"/>
<geneLocation type="plasmid" evidence="13">
    <name>2</name>
</geneLocation>
<evidence type="ECO:0000313" key="13">
    <source>
        <dbReference type="EMBL" id="VEU56215.1"/>
    </source>
</evidence>
<dbReference type="Pfam" id="PF06574">
    <property type="entry name" value="FAD_syn"/>
    <property type="match status" value="1"/>
</dbReference>
<dbReference type="EMBL" id="LR214939">
    <property type="protein sequence ID" value="VEU56215.1"/>
    <property type="molecule type" value="Genomic_DNA"/>
</dbReference>
<accession>A0A448ZYJ6</accession>
<dbReference type="InterPro" id="IPR023468">
    <property type="entry name" value="Riboflavin_kinase"/>
</dbReference>
<evidence type="ECO:0000256" key="9">
    <source>
        <dbReference type="ARBA" id="ARBA00022827"/>
    </source>
</evidence>
<dbReference type="GO" id="GO:0003919">
    <property type="term" value="F:FMN adenylyltransferase activity"/>
    <property type="evidence" value="ECO:0007669"/>
    <property type="project" value="UniProtKB-EC"/>
</dbReference>
<evidence type="ECO:0000256" key="5">
    <source>
        <dbReference type="ARBA" id="ARBA00022643"/>
    </source>
</evidence>
<feature type="domain" description="FAD synthetase" evidence="12">
    <location>
        <begin position="15"/>
        <end position="159"/>
    </location>
</feature>
<evidence type="ECO:0000256" key="10">
    <source>
        <dbReference type="ARBA" id="ARBA00022840"/>
    </source>
</evidence>
<dbReference type="GO" id="GO:0009398">
    <property type="term" value="P:FMN biosynthetic process"/>
    <property type="evidence" value="ECO:0007669"/>
    <property type="project" value="TreeGrafter"/>
</dbReference>
<comment type="pathway">
    <text evidence="1">Cofactor biosynthesis; FAD biosynthesis; FAD from FMN: step 1/1.</text>
</comment>
<keyword evidence="8" id="KW-0547">Nucleotide-binding</keyword>
<dbReference type="RefSeq" id="WP_024544082.1">
    <property type="nucleotide sequence ID" value="NZ_LR214938.2"/>
</dbReference>
<dbReference type="SUPFAM" id="SSF52374">
    <property type="entry name" value="Nucleotidylyl transferase"/>
    <property type="match status" value="1"/>
</dbReference>
<evidence type="ECO:0000256" key="4">
    <source>
        <dbReference type="ARBA" id="ARBA00022630"/>
    </source>
</evidence>
<dbReference type="GO" id="GO:0006747">
    <property type="term" value="P:FAD biosynthetic process"/>
    <property type="evidence" value="ECO:0007669"/>
    <property type="project" value="UniProtKB-UniPathway"/>
</dbReference>
<keyword evidence="13" id="KW-0418">Kinase</keyword>
<dbReference type="NCBIfam" id="NF005518">
    <property type="entry name" value="PRK07143.1"/>
    <property type="match status" value="1"/>
</dbReference>
<evidence type="ECO:0000256" key="8">
    <source>
        <dbReference type="ARBA" id="ARBA00022741"/>
    </source>
</evidence>
<evidence type="ECO:0000256" key="1">
    <source>
        <dbReference type="ARBA" id="ARBA00004726"/>
    </source>
</evidence>
<dbReference type="AlphaFoldDB" id="A0A448ZYJ6"/>
<evidence type="ECO:0000256" key="3">
    <source>
        <dbReference type="ARBA" id="ARBA00012393"/>
    </source>
</evidence>
<gene>
    <name evidence="13" type="primary">ribF_3</name>
    <name evidence="13" type="ORF">NCTC10113_01111</name>
</gene>
<comment type="catalytic activity">
    <reaction evidence="11">
        <text>FMN + ATP + H(+) = FAD + diphosphate</text>
        <dbReference type="Rhea" id="RHEA:17237"/>
        <dbReference type="ChEBI" id="CHEBI:15378"/>
        <dbReference type="ChEBI" id="CHEBI:30616"/>
        <dbReference type="ChEBI" id="CHEBI:33019"/>
        <dbReference type="ChEBI" id="CHEBI:57692"/>
        <dbReference type="ChEBI" id="CHEBI:58210"/>
        <dbReference type="EC" id="2.7.7.2"/>
    </reaction>
</comment>
<dbReference type="UniPathway" id="UPA00277">
    <property type="reaction ID" value="UER00407"/>
</dbReference>
<keyword evidence="10" id="KW-0067">ATP-binding</keyword>
<dbReference type="InterPro" id="IPR014729">
    <property type="entry name" value="Rossmann-like_a/b/a_fold"/>
</dbReference>
<dbReference type="GO" id="GO:0008531">
    <property type="term" value="F:riboflavin kinase activity"/>
    <property type="evidence" value="ECO:0007669"/>
    <property type="project" value="TreeGrafter"/>
</dbReference>
<reference evidence="13" key="1">
    <citation type="submission" date="2019-01" db="EMBL/GenBank/DDBJ databases">
        <authorList>
            <consortium name="Pathogen Informatics"/>
        </authorList>
    </citation>
    <scope>NUCLEOTIDE SEQUENCE [LARGE SCALE GENOMIC DNA]</scope>
    <source>
        <strain evidence="13">NCTC10113</strain>
    </source>
</reference>
<keyword evidence="9" id="KW-0274">FAD</keyword>
<evidence type="ECO:0000256" key="11">
    <source>
        <dbReference type="ARBA" id="ARBA00049494"/>
    </source>
</evidence>
<protein>
    <recommendedName>
        <fullName evidence="3">FAD synthase</fullName>
        <ecNumber evidence="3">2.7.7.2</ecNumber>
    </recommendedName>
</protein>
<evidence type="ECO:0000256" key="2">
    <source>
        <dbReference type="ARBA" id="ARBA00010214"/>
    </source>
</evidence>
<keyword evidence="6 13" id="KW-0808">Transferase</keyword>
<evidence type="ECO:0000256" key="7">
    <source>
        <dbReference type="ARBA" id="ARBA00022695"/>
    </source>
</evidence>
<sequence length="288" mass="33207">MKIFNWNLKDKLPIEDKSLVICLGAFETLHLGHYELFKNAFDYKKDHPEFKSAILVFKNPIKANNVIEKKAFQLKTRLYTLEALKFDYTFIVETNDEIKNISASNFVDALKLNNIKTVSCGLDYCFGFNKTGDINLLKKNFEVLIASLKKVNKQKISSTLINELISEGNVDAINKLLLEKYALIVNADHFKFAWPSKINKLKPGIYVVNAVIKNIEYHGLCLVSKFNENELDLNNILYLLDIETIPSKYDEIFIEFLGTIRYIEIQKDNKISNQDIDIAIGYFKTIQN</sequence>
<dbReference type="GO" id="GO:0009231">
    <property type="term" value="P:riboflavin biosynthetic process"/>
    <property type="evidence" value="ECO:0007669"/>
    <property type="project" value="InterPro"/>
</dbReference>
<dbReference type="EC" id="2.7.7.2" evidence="3"/>
<dbReference type="Gene3D" id="3.40.50.620">
    <property type="entry name" value="HUPs"/>
    <property type="match status" value="1"/>
</dbReference>
<keyword evidence="5" id="KW-0288">FMN</keyword>
<keyword evidence="4" id="KW-0285">Flavoprotein</keyword>